<protein>
    <submittedName>
        <fullName evidence="1 2">Uncharacterized protein</fullName>
    </submittedName>
</protein>
<evidence type="ECO:0000313" key="1">
    <source>
        <dbReference type="EMBL" id="EJT80696.1"/>
    </source>
</evidence>
<reference evidence="2" key="5">
    <citation type="submission" date="2018-04" db="UniProtKB">
        <authorList>
            <consortium name="EnsemblFungi"/>
        </authorList>
    </citation>
    <scope>IDENTIFICATION</scope>
    <source>
        <strain evidence="2">R3-111a-1</strain>
    </source>
</reference>
<dbReference type="GeneID" id="20341148"/>
<dbReference type="AlphaFoldDB" id="J3NHF3"/>
<evidence type="ECO:0000313" key="3">
    <source>
        <dbReference type="Proteomes" id="UP000006039"/>
    </source>
</evidence>
<dbReference type="VEuPathDB" id="FungiDB:GGTG_00690"/>
<dbReference type="EMBL" id="GL385395">
    <property type="protein sequence ID" value="EJT80696.1"/>
    <property type="molecule type" value="Genomic_DNA"/>
</dbReference>
<reference evidence="2" key="4">
    <citation type="journal article" date="2015" name="G3 (Bethesda)">
        <title>Genome sequences of three phytopathogenic species of the Magnaporthaceae family of fungi.</title>
        <authorList>
            <person name="Okagaki L.H."/>
            <person name="Nunes C.C."/>
            <person name="Sailsbery J."/>
            <person name="Clay B."/>
            <person name="Brown D."/>
            <person name="John T."/>
            <person name="Oh Y."/>
            <person name="Young N."/>
            <person name="Fitzgerald M."/>
            <person name="Haas B.J."/>
            <person name="Zeng Q."/>
            <person name="Young S."/>
            <person name="Adiconis X."/>
            <person name="Fan L."/>
            <person name="Levin J.Z."/>
            <person name="Mitchell T.K."/>
            <person name="Okubara P.A."/>
            <person name="Farman M.L."/>
            <person name="Kohn L.M."/>
            <person name="Birren B."/>
            <person name="Ma L.-J."/>
            <person name="Dean R.A."/>
        </authorList>
    </citation>
    <scope>NUCLEOTIDE SEQUENCE</scope>
    <source>
        <strain evidence="2">R3-111a-1</strain>
    </source>
</reference>
<organism evidence="1">
    <name type="scientific">Gaeumannomyces tritici (strain R3-111a-1)</name>
    <name type="common">Wheat and barley take-all root rot fungus</name>
    <name type="synonym">Gaeumannomyces graminis var. tritici</name>
    <dbReference type="NCBI Taxonomy" id="644352"/>
    <lineage>
        <taxon>Eukaryota</taxon>
        <taxon>Fungi</taxon>
        <taxon>Dikarya</taxon>
        <taxon>Ascomycota</taxon>
        <taxon>Pezizomycotina</taxon>
        <taxon>Sordariomycetes</taxon>
        <taxon>Sordariomycetidae</taxon>
        <taxon>Magnaporthales</taxon>
        <taxon>Magnaporthaceae</taxon>
        <taxon>Gaeumannomyces</taxon>
    </lineage>
</organism>
<proteinExistence type="predicted"/>
<sequence length="145" mass="15618">MDSNPSLQLLLCFKKAMSVSISCPQMLRHLPPPAQSCHLIGLWVCSPKHVEAGWPDSSASATAPAPFPCRLRVSPLHEVMGSPPAEPWAEVAIEEQGPRLTGLGSPPVCGTQSSKLARLGLARAFCGLRSQWVTDQGFNHHLCRS</sequence>
<gene>
    <name evidence="2" type="primary">20341148</name>
    <name evidence="1" type="ORF">GGTG_00690</name>
</gene>
<reference evidence="1" key="3">
    <citation type="submission" date="2010-09" db="EMBL/GenBank/DDBJ databases">
        <title>Annotation of Gaeumannomyces graminis var. tritici R3-111a-1.</title>
        <authorList>
            <consortium name="The Broad Institute Genome Sequencing Platform"/>
            <person name="Ma L.-J."/>
            <person name="Dead R."/>
            <person name="Young S.K."/>
            <person name="Zeng Q."/>
            <person name="Gargeya S."/>
            <person name="Fitzgerald M."/>
            <person name="Haas B."/>
            <person name="Abouelleil A."/>
            <person name="Alvarado L."/>
            <person name="Arachchi H.M."/>
            <person name="Berlin A."/>
            <person name="Brown A."/>
            <person name="Chapman S.B."/>
            <person name="Chen Z."/>
            <person name="Dunbar C."/>
            <person name="Freedman E."/>
            <person name="Gearin G."/>
            <person name="Gellesch M."/>
            <person name="Goldberg J."/>
            <person name="Griggs A."/>
            <person name="Gujja S."/>
            <person name="Heiman D."/>
            <person name="Howarth C."/>
            <person name="Larson L."/>
            <person name="Lui A."/>
            <person name="MacDonald P.J.P."/>
            <person name="Mehta T."/>
            <person name="Montmayeur A."/>
            <person name="Murphy C."/>
            <person name="Neiman D."/>
            <person name="Pearson M."/>
            <person name="Priest M."/>
            <person name="Roberts A."/>
            <person name="Saif S."/>
            <person name="Shea T."/>
            <person name="Shenoy N."/>
            <person name="Sisk P."/>
            <person name="Stolte C."/>
            <person name="Sykes S."/>
            <person name="Yandava C."/>
            <person name="Wortman J."/>
            <person name="Nusbaum C."/>
            <person name="Birren B."/>
        </authorList>
    </citation>
    <scope>NUCLEOTIDE SEQUENCE</scope>
    <source>
        <strain evidence="1">R3-111a-1</strain>
    </source>
</reference>
<dbReference type="RefSeq" id="XP_009216705.1">
    <property type="nucleotide sequence ID" value="XM_009218441.1"/>
</dbReference>
<reference evidence="3" key="1">
    <citation type="submission" date="2010-07" db="EMBL/GenBank/DDBJ databases">
        <title>The genome sequence of Gaeumannomyces graminis var. tritici strain R3-111a-1.</title>
        <authorList>
            <consortium name="The Broad Institute Genome Sequencing Platform"/>
            <person name="Ma L.-J."/>
            <person name="Dead R."/>
            <person name="Young S."/>
            <person name="Zeng Q."/>
            <person name="Koehrsen M."/>
            <person name="Alvarado L."/>
            <person name="Berlin A."/>
            <person name="Chapman S.B."/>
            <person name="Chen Z."/>
            <person name="Freedman E."/>
            <person name="Gellesch M."/>
            <person name="Goldberg J."/>
            <person name="Griggs A."/>
            <person name="Gujja S."/>
            <person name="Heilman E.R."/>
            <person name="Heiman D."/>
            <person name="Hepburn T."/>
            <person name="Howarth C."/>
            <person name="Jen D."/>
            <person name="Larson L."/>
            <person name="Mehta T."/>
            <person name="Neiman D."/>
            <person name="Pearson M."/>
            <person name="Roberts A."/>
            <person name="Saif S."/>
            <person name="Shea T."/>
            <person name="Shenoy N."/>
            <person name="Sisk P."/>
            <person name="Stolte C."/>
            <person name="Sykes S."/>
            <person name="Walk T."/>
            <person name="White J."/>
            <person name="Yandava C."/>
            <person name="Haas B."/>
            <person name="Nusbaum C."/>
            <person name="Birren B."/>
        </authorList>
    </citation>
    <scope>NUCLEOTIDE SEQUENCE [LARGE SCALE GENOMIC DNA]</scope>
    <source>
        <strain evidence="3">R3-111a-1</strain>
    </source>
</reference>
<accession>J3NHF3</accession>
<evidence type="ECO:0000313" key="2">
    <source>
        <dbReference type="EnsemblFungi" id="EJT80696"/>
    </source>
</evidence>
<dbReference type="EnsemblFungi" id="EJT80696">
    <property type="protein sequence ID" value="EJT80696"/>
    <property type="gene ID" value="GGTG_00690"/>
</dbReference>
<dbReference type="Proteomes" id="UP000006039">
    <property type="component" value="Unassembled WGS sequence"/>
</dbReference>
<reference evidence="1" key="2">
    <citation type="submission" date="2010-07" db="EMBL/GenBank/DDBJ databases">
        <authorList>
            <consortium name="The Broad Institute Genome Sequencing Platform"/>
            <consortium name="Broad Institute Genome Sequencing Center for Infectious Disease"/>
            <person name="Ma L.-J."/>
            <person name="Dead R."/>
            <person name="Young S."/>
            <person name="Zeng Q."/>
            <person name="Koehrsen M."/>
            <person name="Alvarado L."/>
            <person name="Berlin A."/>
            <person name="Chapman S.B."/>
            <person name="Chen Z."/>
            <person name="Freedman E."/>
            <person name="Gellesch M."/>
            <person name="Goldberg J."/>
            <person name="Griggs A."/>
            <person name="Gujja S."/>
            <person name="Heilman E.R."/>
            <person name="Heiman D."/>
            <person name="Hepburn T."/>
            <person name="Howarth C."/>
            <person name="Jen D."/>
            <person name="Larson L."/>
            <person name="Mehta T."/>
            <person name="Neiman D."/>
            <person name="Pearson M."/>
            <person name="Roberts A."/>
            <person name="Saif S."/>
            <person name="Shea T."/>
            <person name="Shenoy N."/>
            <person name="Sisk P."/>
            <person name="Stolte C."/>
            <person name="Sykes S."/>
            <person name="Walk T."/>
            <person name="White J."/>
            <person name="Yandava C."/>
            <person name="Haas B."/>
            <person name="Nusbaum C."/>
            <person name="Birren B."/>
        </authorList>
    </citation>
    <scope>NUCLEOTIDE SEQUENCE</scope>
    <source>
        <strain evidence="1">R3-111a-1</strain>
    </source>
</reference>
<dbReference type="HOGENOM" id="CLU_1786960_0_0_1"/>
<keyword evidence="3" id="KW-1185">Reference proteome</keyword>
<name>J3NHF3_GAET3</name>